<organism evidence="2">
    <name type="scientific">Pyricularia oryzae (strain Y34)</name>
    <name type="common">Rice blast fungus</name>
    <name type="synonym">Magnaporthe oryzae</name>
    <dbReference type="NCBI Taxonomy" id="1143189"/>
    <lineage>
        <taxon>Eukaryota</taxon>
        <taxon>Fungi</taxon>
        <taxon>Dikarya</taxon>
        <taxon>Ascomycota</taxon>
        <taxon>Pezizomycotina</taxon>
        <taxon>Sordariomycetes</taxon>
        <taxon>Sordariomycetidae</taxon>
        <taxon>Magnaporthales</taxon>
        <taxon>Pyriculariaceae</taxon>
        <taxon>Pyricularia</taxon>
    </lineage>
</organism>
<gene>
    <name evidence="2" type="ORF">OOU_Y34scaffold00416g4</name>
</gene>
<keyword evidence="1" id="KW-1133">Transmembrane helix</keyword>
<dbReference type="SMR" id="A0AA97P247"/>
<dbReference type="EMBL" id="JH793482">
    <property type="protein sequence ID" value="ELQ40569.1"/>
    <property type="molecule type" value="Genomic_DNA"/>
</dbReference>
<reference evidence="2" key="1">
    <citation type="journal article" date="2012" name="PLoS Genet.">
        <title>Comparative analysis of the genomes of two field isolates of the rice blast fungus Magnaporthe oryzae.</title>
        <authorList>
            <person name="Xue M."/>
            <person name="Yang J."/>
            <person name="Li Z."/>
            <person name="Hu S."/>
            <person name="Yao N."/>
            <person name="Dean R.A."/>
            <person name="Zhao W."/>
            <person name="Shen M."/>
            <person name="Zhang H."/>
            <person name="Li C."/>
            <person name="Liu L."/>
            <person name="Cao L."/>
            <person name="Xu X."/>
            <person name="Xing Y."/>
            <person name="Hsiang T."/>
            <person name="Zhang Z."/>
            <person name="Xu J.R."/>
            <person name="Peng Y.L."/>
        </authorList>
    </citation>
    <scope>NUCLEOTIDE SEQUENCE</scope>
    <source>
        <strain evidence="2">Y34</strain>
    </source>
</reference>
<accession>A0AA97P247</accession>
<feature type="transmembrane region" description="Helical" evidence="1">
    <location>
        <begin position="38"/>
        <end position="63"/>
    </location>
</feature>
<evidence type="ECO:0000256" key="1">
    <source>
        <dbReference type="SAM" id="Phobius"/>
    </source>
</evidence>
<dbReference type="AlphaFoldDB" id="A0AA97P247"/>
<keyword evidence="1" id="KW-0812">Transmembrane</keyword>
<sequence length="76" mass="7871">MSANSSNGFPVLEGVTVFALPPDGYATDLKNPAAQSALAHFLVFGIAGSLALIALCQLAAYAITHGKYQSKYSNPV</sequence>
<proteinExistence type="predicted"/>
<protein>
    <submittedName>
        <fullName evidence="2">Uncharacterized protein</fullName>
    </submittedName>
</protein>
<name>A0AA97P247_PYRO3</name>
<evidence type="ECO:0000313" key="2">
    <source>
        <dbReference type="EMBL" id="ELQ40569.1"/>
    </source>
</evidence>
<keyword evidence="1" id="KW-0472">Membrane</keyword>
<dbReference type="Proteomes" id="UP000011086">
    <property type="component" value="Unassembled WGS sequence"/>
</dbReference>